<dbReference type="Proteomes" id="UP000515154">
    <property type="component" value="Linkage group LG14"/>
</dbReference>
<proteinExistence type="predicted"/>
<feature type="domain" description="Cadherin" evidence="15">
    <location>
        <begin position="581"/>
        <end position="685"/>
    </location>
</feature>
<dbReference type="FunFam" id="2.60.40.60:FF:000002">
    <property type="entry name" value="Protocadherin alpha 2"/>
    <property type="match status" value="1"/>
</dbReference>
<evidence type="ECO:0000256" key="8">
    <source>
        <dbReference type="ARBA" id="ARBA00022989"/>
    </source>
</evidence>
<dbReference type="PROSITE" id="PS00232">
    <property type="entry name" value="CADHERIN_1"/>
    <property type="match status" value="2"/>
</dbReference>
<keyword evidence="8 13" id="KW-1133">Transmembrane helix</keyword>
<evidence type="ECO:0000313" key="16">
    <source>
        <dbReference type="Proteomes" id="UP000515154"/>
    </source>
</evidence>
<dbReference type="GO" id="GO:0007156">
    <property type="term" value="P:homophilic cell adhesion via plasma membrane adhesion molecules"/>
    <property type="evidence" value="ECO:0007669"/>
    <property type="project" value="InterPro"/>
</dbReference>
<keyword evidence="2" id="KW-1003">Cell membrane</keyword>
<evidence type="ECO:0000313" key="17">
    <source>
        <dbReference type="RefSeq" id="XP_029644492.1"/>
    </source>
</evidence>
<dbReference type="RefSeq" id="XP_029644493.1">
    <property type="nucleotide sequence ID" value="XM_029788633.2"/>
</dbReference>
<dbReference type="InterPro" id="IPR020894">
    <property type="entry name" value="Cadherin_CS"/>
</dbReference>
<evidence type="ECO:0000256" key="1">
    <source>
        <dbReference type="ARBA" id="ARBA00004251"/>
    </source>
</evidence>
<keyword evidence="16" id="KW-1185">Reference proteome</keyword>
<sequence length="956" mass="107721">MINHCCLATFFTSDMLMPLIFLMIFITSCLCVDVTYHVEEGKRSNTYIGDIDIDTHFVETFPVKDRISFSQIKHNSDIPQLFNVTKRGKLYTTQTLDAETLCSYNKECFRMLDVAVQREKFFIKILEIKVIIEDINDHRPEFPKRLIQLQFSEGDRKGMTKSISNAIDNDVGLLNSQINYELIKNHDDPFSLAVSKRVDGSYSLGITLENKLDREIQETYMLEVIAKDAGFPQNQGTLQVEISVGDINDNSPVFSQNLYNVTINNRHQLDRPIAMIVATDMDSGKNSKVQYYFSSKTSELVKTYFRLNEITGEIFLNEQYNQEKRKRFKLFIEARDEGSPPLSSIVVILVNIINQQNNAPTIDMNFFSESSGSTAMISEDIQVGNFIAYLKIIDNDIGENGEISCNLDSDKFQLQSRGIKKYKVVIKNRVDREIEKYINFTITCQDKGSPPLKTERKFSIQVIDVNDVQPQFTKDTFKFLTYENERPNFPVGFVNATDPDLGPGGHLTYTIFKSNRHFLPFEISNFGFISTTKLLDREQQEIYEFKVLVKDNGVPSLNDTAKVIVEIMDENDNAPYFIFPSVNPFSLDVHYHPQSKSDITTLRAADRDSRQNAFLKYELRGGNAKYLFAINPYTGVLSFSRPVHQNDAGSFELHLAVKDSGTPSLSATTTLSLTLTVSNTTAKLFTAIDTQSDNKIHINLFIIIIVAAVAVSVVLVVSITICIVKGSNNKNSKLRRGTNMSYRSSEDNHQTDLGEPMSFQYDVPVTTLSGEESKMQQLVNARRQINPNRESLQTGIPWPATTEETSQICVQMNTGLSSCEKAKERAICAPYHYSVMSTVSCAEGGCGLSEGNAAVYEEVKGAKICQPELLPTTGRRSLKQTLTRAKNTSGGTTRTSYKYKMGQNSHCNDIIDLKSSQVCSNDTNTKLQIWNLPTRNSFTSYSKPLPAVPIHHIPKS</sequence>
<dbReference type="PRINTS" id="PR00205">
    <property type="entry name" value="CADHERIN"/>
</dbReference>
<feature type="transmembrane region" description="Helical" evidence="13">
    <location>
        <begin position="700"/>
        <end position="724"/>
    </location>
</feature>
<dbReference type="InterPro" id="IPR015919">
    <property type="entry name" value="Cadherin-like_sf"/>
</dbReference>
<evidence type="ECO:0000256" key="10">
    <source>
        <dbReference type="ARBA" id="ARBA00023180"/>
    </source>
</evidence>
<feature type="domain" description="Cadherin" evidence="15">
    <location>
        <begin position="143"/>
        <end position="254"/>
    </location>
</feature>
<evidence type="ECO:0000259" key="15">
    <source>
        <dbReference type="PROSITE" id="PS50268"/>
    </source>
</evidence>
<keyword evidence="3 13" id="KW-0812">Transmembrane</keyword>
<evidence type="ECO:0000256" key="11">
    <source>
        <dbReference type="PROSITE-ProRule" id="PRU00043"/>
    </source>
</evidence>
<protein>
    <submittedName>
        <fullName evidence="17 18">Protocadherin beta-13-like isoform X1</fullName>
    </submittedName>
</protein>
<feature type="chain" id="PRO_5045019727" evidence="14">
    <location>
        <begin position="32"/>
        <end position="956"/>
    </location>
</feature>
<dbReference type="RefSeq" id="XP_029644492.1">
    <property type="nucleotide sequence ID" value="XM_029788632.2"/>
</dbReference>
<evidence type="ECO:0000256" key="4">
    <source>
        <dbReference type="ARBA" id="ARBA00022729"/>
    </source>
</evidence>
<dbReference type="Gene3D" id="2.60.40.60">
    <property type="entry name" value="Cadherins"/>
    <property type="match status" value="6"/>
</dbReference>
<keyword evidence="6 11" id="KW-0106">Calcium</keyword>
<feature type="domain" description="Cadherin" evidence="15">
    <location>
        <begin position="369"/>
        <end position="472"/>
    </location>
</feature>
<feature type="domain" description="Cadherin" evidence="15">
    <location>
        <begin position="473"/>
        <end position="577"/>
    </location>
</feature>
<dbReference type="Pfam" id="PF00028">
    <property type="entry name" value="Cadherin"/>
    <property type="match status" value="5"/>
</dbReference>
<name>A0A6P7T198_9MOLL</name>
<dbReference type="CDD" id="cd11304">
    <property type="entry name" value="Cadherin_repeat"/>
    <property type="match status" value="6"/>
</dbReference>
<keyword evidence="4 14" id="KW-0732">Signal</keyword>
<keyword evidence="9 13" id="KW-0472">Membrane</keyword>
<evidence type="ECO:0000256" key="2">
    <source>
        <dbReference type="ARBA" id="ARBA00022475"/>
    </source>
</evidence>
<dbReference type="FunFam" id="2.60.40.60:FF:000004">
    <property type="entry name" value="Protocadherin 1 gamma 2"/>
    <property type="match status" value="1"/>
</dbReference>
<evidence type="ECO:0000256" key="12">
    <source>
        <dbReference type="SAM" id="MobiDB-lite"/>
    </source>
</evidence>
<dbReference type="InterPro" id="IPR050174">
    <property type="entry name" value="Protocadherin/Cadherin-CA"/>
</dbReference>
<gene>
    <name evidence="17 18" type="primary">LOC115218740</name>
</gene>
<evidence type="ECO:0000256" key="13">
    <source>
        <dbReference type="SAM" id="Phobius"/>
    </source>
</evidence>
<dbReference type="AlphaFoldDB" id="A0A6P7T198"/>
<dbReference type="FunFam" id="2.60.40.60:FF:000020">
    <property type="entry name" value="Dachsous cadherin-related 1b"/>
    <property type="match status" value="1"/>
</dbReference>
<organism evidence="16 18">
    <name type="scientific">Octopus sinensis</name>
    <name type="common">East Asian common octopus</name>
    <dbReference type="NCBI Taxonomy" id="2607531"/>
    <lineage>
        <taxon>Eukaryota</taxon>
        <taxon>Metazoa</taxon>
        <taxon>Spiralia</taxon>
        <taxon>Lophotrochozoa</taxon>
        <taxon>Mollusca</taxon>
        <taxon>Cephalopoda</taxon>
        <taxon>Coleoidea</taxon>
        <taxon>Octopodiformes</taxon>
        <taxon>Octopoda</taxon>
        <taxon>Incirrata</taxon>
        <taxon>Octopodidae</taxon>
        <taxon>Octopus</taxon>
    </lineage>
</organism>
<dbReference type="GO" id="GO:0005886">
    <property type="term" value="C:plasma membrane"/>
    <property type="evidence" value="ECO:0007669"/>
    <property type="project" value="UniProtKB-SubCell"/>
</dbReference>
<dbReference type="KEGG" id="osn:115218740"/>
<feature type="region of interest" description="Disordered" evidence="12">
    <location>
        <begin position="735"/>
        <end position="756"/>
    </location>
</feature>
<evidence type="ECO:0000256" key="9">
    <source>
        <dbReference type="ARBA" id="ARBA00023136"/>
    </source>
</evidence>
<dbReference type="PROSITE" id="PS50268">
    <property type="entry name" value="CADHERIN_2"/>
    <property type="match status" value="6"/>
</dbReference>
<evidence type="ECO:0000256" key="14">
    <source>
        <dbReference type="SAM" id="SignalP"/>
    </source>
</evidence>
<feature type="signal peptide" evidence="14">
    <location>
        <begin position="1"/>
        <end position="31"/>
    </location>
</feature>
<keyword evidence="7" id="KW-0130">Cell adhesion</keyword>
<keyword evidence="5" id="KW-0677">Repeat</keyword>
<dbReference type="GO" id="GO:0005509">
    <property type="term" value="F:calcium ion binding"/>
    <property type="evidence" value="ECO:0007669"/>
    <property type="project" value="UniProtKB-UniRule"/>
</dbReference>
<dbReference type="FunFam" id="2.60.40.60:FF:000007">
    <property type="entry name" value="Protocadherin alpha 2"/>
    <property type="match status" value="1"/>
</dbReference>
<dbReference type="PANTHER" id="PTHR24028:SF146">
    <property type="entry name" value="CADHERIN 96CB, ISOFORM D-RELATED"/>
    <property type="match status" value="1"/>
</dbReference>
<dbReference type="PANTHER" id="PTHR24028">
    <property type="entry name" value="CADHERIN-87A"/>
    <property type="match status" value="1"/>
</dbReference>
<feature type="domain" description="Cadherin" evidence="15">
    <location>
        <begin position="38"/>
        <end position="142"/>
    </location>
</feature>
<evidence type="ECO:0000256" key="3">
    <source>
        <dbReference type="ARBA" id="ARBA00022692"/>
    </source>
</evidence>
<dbReference type="SMART" id="SM00112">
    <property type="entry name" value="CA"/>
    <property type="match status" value="5"/>
</dbReference>
<feature type="domain" description="Cadherin" evidence="15">
    <location>
        <begin position="255"/>
        <end position="362"/>
    </location>
</feature>
<comment type="subcellular location">
    <subcellularLocation>
        <location evidence="1">Cell membrane</location>
        <topology evidence="1">Single-pass type I membrane protein</topology>
    </subcellularLocation>
</comment>
<dbReference type="SUPFAM" id="SSF49313">
    <property type="entry name" value="Cadherin-like"/>
    <property type="match status" value="5"/>
</dbReference>
<dbReference type="InterPro" id="IPR002126">
    <property type="entry name" value="Cadherin-like_dom"/>
</dbReference>
<accession>A0A6P7T198</accession>
<evidence type="ECO:0000256" key="5">
    <source>
        <dbReference type="ARBA" id="ARBA00022737"/>
    </source>
</evidence>
<reference evidence="17 18" key="1">
    <citation type="submission" date="2025-08" db="UniProtKB">
        <authorList>
            <consortium name="RefSeq"/>
        </authorList>
    </citation>
    <scope>IDENTIFICATION</scope>
</reference>
<evidence type="ECO:0000256" key="7">
    <source>
        <dbReference type="ARBA" id="ARBA00022889"/>
    </source>
</evidence>
<keyword evidence="10" id="KW-0325">Glycoprotein</keyword>
<evidence type="ECO:0000256" key="6">
    <source>
        <dbReference type="ARBA" id="ARBA00022837"/>
    </source>
</evidence>
<evidence type="ECO:0000313" key="18">
    <source>
        <dbReference type="RefSeq" id="XP_029644493.1"/>
    </source>
</evidence>